<gene>
    <name evidence="2" type="ORF">IAQ67_14710</name>
</gene>
<evidence type="ECO:0000313" key="3">
    <source>
        <dbReference type="Proteomes" id="UP000516384"/>
    </source>
</evidence>
<organism evidence="2 3">
    <name type="scientific">Paenibacillus peoriae</name>
    <dbReference type="NCBI Taxonomy" id="59893"/>
    <lineage>
        <taxon>Bacteria</taxon>
        <taxon>Bacillati</taxon>
        <taxon>Bacillota</taxon>
        <taxon>Bacilli</taxon>
        <taxon>Bacillales</taxon>
        <taxon>Paenibacillaceae</taxon>
        <taxon>Paenibacillus</taxon>
    </lineage>
</organism>
<evidence type="ECO:0000256" key="1">
    <source>
        <dbReference type="SAM" id="MobiDB-lite"/>
    </source>
</evidence>
<reference evidence="2 3" key="1">
    <citation type="submission" date="2020-09" db="EMBL/GenBank/DDBJ databases">
        <title>Characterization of Paenibacillus peoriae strain ZF390 with broad-spectrum antimicrobial activity as a potential biocontrol agent.</title>
        <authorList>
            <person name="Li L."/>
            <person name="Zhao Y."/>
            <person name="Li B."/>
            <person name="Xie X."/>
        </authorList>
    </citation>
    <scope>NUCLEOTIDE SEQUENCE [LARGE SCALE GENOMIC DNA]</scope>
    <source>
        <strain evidence="2 3">ZF390</strain>
    </source>
</reference>
<dbReference type="RefSeq" id="WP_190297074.1">
    <property type="nucleotide sequence ID" value="NZ_CP061172.1"/>
</dbReference>
<protein>
    <submittedName>
        <fullName evidence="2">Uncharacterized protein</fullName>
    </submittedName>
</protein>
<dbReference type="AlphaFoldDB" id="A0A7H0Y257"/>
<dbReference type="EMBL" id="CP061172">
    <property type="protein sequence ID" value="QNR65165.1"/>
    <property type="molecule type" value="Genomic_DNA"/>
</dbReference>
<feature type="compositionally biased region" description="Low complexity" evidence="1">
    <location>
        <begin position="1"/>
        <end position="13"/>
    </location>
</feature>
<dbReference type="Proteomes" id="UP000516384">
    <property type="component" value="Chromosome"/>
</dbReference>
<name>A0A7H0Y257_9BACL</name>
<proteinExistence type="predicted"/>
<sequence length="164" mass="17858">MISVISLSSVSAAPVEKNPGSKAPGDHEGAEIDIKPAIPVPEKDKSESINPQAAAELPYLFSFNQVGTGRWSSDHFKTPYSSFSVTSKAFMPKDSPTQSKIYFIQAFRDTFFSSTALGTYAYHYGTLEDNARSEYGEWKAIGASEYNLEVYSDGPYVTGSGTIE</sequence>
<evidence type="ECO:0000313" key="2">
    <source>
        <dbReference type="EMBL" id="QNR65165.1"/>
    </source>
</evidence>
<accession>A0A7H0Y257</accession>
<feature type="compositionally biased region" description="Basic and acidic residues" evidence="1">
    <location>
        <begin position="24"/>
        <end position="33"/>
    </location>
</feature>
<feature type="region of interest" description="Disordered" evidence="1">
    <location>
        <begin position="1"/>
        <end position="33"/>
    </location>
</feature>